<protein>
    <submittedName>
        <fullName evidence="1">Uncharacterized protein</fullName>
    </submittedName>
</protein>
<dbReference type="InterPro" id="IPR023214">
    <property type="entry name" value="HAD_sf"/>
</dbReference>
<name>A0A438N886_EXOME</name>
<dbReference type="OrthoDB" id="444127at2759"/>
<evidence type="ECO:0000313" key="1">
    <source>
        <dbReference type="EMBL" id="RVX71850.1"/>
    </source>
</evidence>
<dbReference type="VEuPathDB" id="FungiDB:PV10_08743"/>
<dbReference type="AlphaFoldDB" id="A0A438N886"/>
<proteinExistence type="predicted"/>
<dbReference type="Proteomes" id="UP000288859">
    <property type="component" value="Unassembled WGS sequence"/>
</dbReference>
<dbReference type="InterPro" id="IPR036412">
    <property type="entry name" value="HAD-like_sf"/>
</dbReference>
<comment type="caution">
    <text evidence="1">The sequence shown here is derived from an EMBL/GenBank/DDBJ whole genome shotgun (WGS) entry which is preliminary data.</text>
</comment>
<dbReference type="Gene3D" id="1.10.150.720">
    <property type="entry name" value="Haloacid dehalogenase-like hydrolase"/>
    <property type="match status" value="1"/>
</dbReference>
<dbReference type="Gene3D" id="3.40.50.1000">
    <property type="entry name" value="HAD superfamily/HAD-like"/>
    <property type="match status" value="1"/>
</dbReference>
<dbReference type="EMBL" id="NAJM01000015">
    <property type="protein sequence ID" value="RVX71850.1"/>
    <property type="molecule type" value="Genomic_DNA"/>
</dbReference>
<sequence length="369" mass="41198">MGNAISGARLMAQSHTQRKLVPTFVVTLDALGTLYGFRQPVATQYAEVARQCGLRDQIDPKSLNVAFKDAFKRANQTHPNYGKSSLSNPEQWWSLLVNDAFSQVVKPDRIPKDLGHRLYQHFCSADAYELYPDAQAFLESMKSLKAQYTRPDGPIVIVGVVTNSDPRVTQVLQSMQLQVGWSSTPPLVSPIRDAIRSKDDNFSFDTRSPLYRAYNPDNDVDFVATSYEAGAEKPDRRIWDFARELLDMMPRSRAEQALDRQETHVSPRQHSTGQMALAMAQSFAALISVEVGETRWIHVGDDFAKDYIGAESVGLDALFVDRPENKRQSLRSDTQTVSSLQEAAMIVSLLAQQHINANTLNASSSSSQR</sequence>
<dbReference type="PANTHER" id="PTHR46191:SF2">
    <property type="entry name" value="HALOACID DEHALOGENASE-LIKE HYDROLASE DOMAIN-CONTAINING PROTEIN 3"/>
    <property type="match status" value="1"/>
</dbReference>
<gene>
    <name evidence="1" type="ORF">B0A52_04249</name>
</gene>
<dbReference type="InterPro" id="IPR044924">
    <property type="entry name" value="HAD-SF_hydro_IA_REG-2-like_cap"/>
</dbReference>
<accession>A0A438N886</accession>
<dbReference type="GO" id="GO:0005634">
    <property type="term" value="C:nucleus"/>
    <property type="evidence" value="ECO:0007669"/>
    <property type="project" value="TreeGrafter"/>
</dbReference>
<dbReference type="PANTHER" id="PTHR46191">
    <property type="match status" value="1"/>
</dbReference>
<dbReference type="SUPFAM" id="SSF56784">
    <property type="entry name" value="HAD-like"/>
    <property type="match status" value="1"/>
</dbReference>
<dbReference type="InterPro" id="IPR051828">
    <property type="entry name" value="HAD-like_hydrolase_domain"/>
</dbReference>
<organism evidence="1 2">
    <name type="scientific">Exophiala mesophila</name>
    <name type="common">Black yeast-like fungus</name>
    <dbReference type="NCBI Taxonomy" id="212818"/>
    <lineage>
        <taxon>Eukaryota</taxon>
        <taxon>Fungi</taxon>
        <taxon>Dikarya</taxon>
        <taxon>Ascomycota</taxon>
        <taxon>Pezizomycotina</taxon>
        <taxon>Eurotiomycetes</taxon>
        <taxon>Chaetothyriomycetidae</taxon>
        <taxon>Chaetothyriales</taxon>
        <taxon>Herpotrichiellaceae</taxon>
        <taxon>Exophiala</taxon>
    </lineage>
</organism>
<reference evidence="1 2" key="1">
    <citation type="submission" date="2017-03" db="EMBL/GenBank/DDBJ databases">
        <title>Genomes of endolithic fungi from Antarctica.</title>
        <authorList>
            <person name="Coleine C."/>
            <person name="Masonjones S."/>
            <person name="Stajich J.E."/>
        </authorList>
    </citation>
    <scope>NUCLEOTIDE SEQUENCE [LARGE SCALE GENOMIC DNA]</scope>
    <source>
        <strain evidence="1 2">CCFEE 6314</strain>
    </source>
</reference>
<evidence type="ECO:0000313" key="2">
    <source>
        <dbReference type="Proteomes" id="UP000288859"/>
    </source>
</evidence>